<evidence type="ECO:0000313" key="11">
    <source>
        <dbReference type="Proteomes" id="UP001431783"/>
    </source>
</evidence>
<evidence type="ECO:0000256" key="4">
    <source>
        <dbReference type="ARBA" id="ARBA00022729"/>
    </source>
</evidence>
<gene>
    <name evidence="10" type="ORF">WA026_011274</name>
</gene>
<comment type="caution">
    <text evidence="10">The sequence shown here is derived from an EMBL/GenBank/DDBJ whole genome shotgun (WGS) entry which is preliminary data.</text>
</comment>
<keyword evidence="11" id="KW-1185">Reference proteome</keyword>
<dbReference type="Pfam" id="PF06679">
    <property type="entry name" value="DUF1180"/>
    <property type="match status" value="1"/>
</dbReference>
<dbReference type="Proteomes" id="UP001431783">
    <property type="component" value="Unassembled WGS sequence"/>
</dbReference>
<protein>
    <submittedName>
        <fullName evidence="10">Uncharacterized protein</fullName>
    </submittedName>
</protein>
<dbReference type="PANTHER" id="PTHR28607:SF4">
    <property type="entry name" value="TRANSMEMBRANE PROTEIN"/>
    <property type="match status" value="1"/>
</dbReference>
<evidence type="ECO:0000256" key="5">
    <source>
        <dbReference type="ARBA" id="ARBA00022989"/>
    </source>
</evidence>
<comment type="similarity">
    <text evidence="2">Belongs to the FAM174 family.</text>
</comment>
<dbReference type="AlphaFoldDB" id="A0AAW1U0T8"/>
<proteinExistence type="inferred from homology"/>
<reference evidence="10 11" key="1">
    <citation type="submission" date="2023-03" db="EMBL/GenBank/DDBJ databases">
        <title>Genome insight into feeding habits of ladybird beetles.</title>
        <authorList>
            <person name="Li H.-S."/>
            <person name="Huang Y.-H."/>
            <person name="Pang H."/>
        </authorList>
    </citation>
    <scope>NUCLEOTIDE SEQUENCE [LARGE SCALE GENOMIC DNA]</scope>
    <source>
        <strain evidence="10">SYSU_2023b</strain>
        <tissue evidence="10">Whole body</tissue>
    </source>
</reference>
<keyword evidence="7" id="KW-0325">Glycoprotein</keyword>
<keyword evidence="6 9" id="KW-0472">Membrane</keyword>
<name>A0AAW1U0T8_9CUCU</name>
<evidence type="ECO:0000313" key="10">
    <source>
        <dbReference type="EMBL" id="KAK9876158.1"/>
    </source>
</evidence>
<evidence type="ECO:0000256" key="1">
    <source>
        <dbReference type="ARBA" id="ARBA00004479"/>
    </source>
</evidence>
<accession>A0AAW1U0T8</accession>
<evidence type="ECO:0000256" key="7">
    <source>
        <dbReference type="ARBA" id="ARBA00023180"/>
    </source>
</evidence>
<evidence type="ECO:0000256" key="6">
    <source>
        <dbReference type="ARBA" id="ARBA00023136"/>
    </source>
</evidence>
<evidence type="ECO:0000256" key="9">
    <source>
        <dbReference type="SAM" id="Phobius"/>
    </source>
</evidence>
<keyword evidence="4" id="KW-0732">Signal</keyword>
<dbReference type="PANTHER" id="PTHR28607">
    <property type="entry name" value="EXPRESSED PROTEIN"/>
    <property type="match status" value="1"/>
</dbReference>
<keyword evidence="3 9" id="KW-0812">Transmembrane</keyword>
<dbReference type="GO" id="GO:0016020">
    <property type="term" value="C:membrane"/>
    <property type="evidence" value="ECO:0007669"/>
    <property type="project" value="UniProtKB-SubCell"/>
</dbReference>
<organism evidence="10 11">
    <name type="scientific">Henosepilachna vigintioctopunctata</name>
    <dbReference type="NCBI Taxonomy" id="420089"/>
    <lineage>
        <taxon>Eukaryota</taxon>
        <taxon>Metazoa</taxon>
        <taxon>Ecdysozoa</taxon>
        <taxon>Arthropoda</taxon>
        <taxon>Hexapoda</taxon>
        <taxon>Insecta</taxon>
        <taxon>Pterygota</taxon>
        <taxon>Neoptera</taxon>
        <taxon>Endopterygota</taxon>
        <taxon>Coleoptera</taxon>
        <taxon>Polyphaga</taxon>
        <taxon>Cucujiformia</taxon>
        <taxon>Coccinelloidea</taxon>
        <taxon>Coccinellidae</taxon>
        <taxon>Epilachninae</taxon>
        <taxon>Epilachnini</taxon>
        <taxon>Henosepilachna</taxon>
    </lineage>
</organism>
<evidence type="ECO:0000256" key="2">
    <source>
        <dbReference type="ARBA" id="ARBA00006986"/>
    </source>
</evidence>
<dbReference type="InterPro" id="IPR009565">
    <property type="entry name" value="FAM174-like"/>
</dbReference>
<evidence type="ECO:0000256" key="3">
    <source>
        <dbReference type="ARBA" id="ARBA00022692"/>
    </source>
</evidence>
<feature type="compositionally biased region" description="Polar residues" evidence="8">
    <location>
        <begin position="1"/>
        <end position="10"/>
    </location>
</feature>
<keyword evidence="5 9" id="KW-1133">Transmembrane helix</keyword>
<sequence length="105" mass="12188">MNKTNDTVLNLESKHENSSKTANNVSWANVQQESGLLTKGMMLLLIVSLFFIMFVAYKTYRRKSRYARIKKYGVRLTRGNVEMRPLPLDNDDEDETIFDLKNIPT</sequence>
<feature type="transmembrane region" description="Helical" evidence="9">
    <location>
        <begin position="41"/>
        <end position="60"/>
    </location>
</feature>
<comment type="subcellular location">
    <subcellularLocation>
        <location evidence="1">Membrane</location>
        <topology evidence="1">Single-pass type I membrane protein</topology>
    </subcellularLocation>
</comment>
<feature type="region of interest" description="Disordered" evidence="8">
    <location>
        <begin position="1"/>
        <end position="23"/>
    </location>
</feature>
<evidence type="ECO:0000256" key="8">
    <source>
        <dbReference type="SAM" id="MobiDB-lite"/>
    </source>
</evidence>
<dbReference type="EMBL" id="JARQZJ010000035">
    <property type="protein sequence ID" value="KAK9876158.1"/>
    <property type="molecule type" value="Genomic_DNA"/>
</dbReference>